<keyword evidence="3" id="KW-1185">Reference proteome</keyword>
<dbReference type="OrthoDB" id="535945at2759"/>
<evidence type="ECO:0000313" key="2">
    <source>
        <dbReference type="EMBL" id="CAG7825033.1"/>
    </source>
</evidence>
<sequence length="53" mass="6123">QIEAGLRLKKPTLVPDVLFNLMLTCWENNPENRPTFTDCVRFMSLLEPTSQQS</sequence>
<accession>A0A8J2L4Q9</accession>
<gene>
    <name evidence="2" type="ORF">AFUS01_LOCUS35159</name>
</gene>
<feature type="non-terminal residue" evidence="2">
    <location>
        <position position="1"/>
    </location>
</feature>
<evidence type="ECO:0000259" key="1">
    <source>
        <dbReference type="Pfam" id="PF07714"/>
    </source>
</evidence>
<proteinExistence type="predicted"/>
<dbReference type="Proteomes" id="UP000708208">
    <property type="component" value="Unassembled WGS sequence"/>
</dbReference>
<comment type="caution">
    <text evidence="2">The sequence shown here is derived from an EMBL/GenBank/DDBJ whole genome shotgun (WGS) entry which is preliminary data.</text>
</comment>
<dbReference type="Pfam" id="PF07714">
    <property type="entry name" value="PK_Tyr_Ser-Thr"/>
    <property type="match status" value="1"/>
</dbReference>
<name>A0A8J2L4Q9_9HEXA</name>
<dbReference type="AlphaFoldDB" id="A0A8J2L4Q9"/>
<dbReference type="InterPro" id="IPR001245">
    <property type="entry name" value="Ser-Thr/Tyr_kinase_cat_dom"/>
</dbReference>
<reference evidence="2" key="1">
    <citation type="submission" date="2021-06" db="EMBL/GenBank/DDBJ databases">
        <authorList>
            <person name="Hodson N. C."/>
            <person name="Mongue J. A."/>
            <person name="Jaron S. K."/>
        </authorList>
    </citation>
    <scope>NUCLEOTIDE SEQUENCE</scope>
</reference>
<evidence type="ECO:0000313" key="3">
    <source>
        <dbReference type="Proteomes" id="UP000708208"/>
    </source>
</evidence>
<dbReference type="GO" id="GO:0004672">
    <property type="term" value="F:protein kinase activity"/>
    <property type="evidence" value="ECO:0007669"/>
    <property type="project" value="InterPro"/>
</dbReference>
<organism evidence="2 3">
    <name type="scientific">Allacma fusca</name>
    <dbReference type="NCBI Taxonomy" id="39272"/>
    <lineage>
        <taxon>Eukaryota</taxon>
        <taxon>Metazoa</taxon>
        <taxon>Ecdysozoa</taxon>
        <taxon>Arthropoda</taxon>
        <taxon>Hexapoda</taxon>
        <taxon>Collembola</taxon>
        <taxon>Symphypleona</taxon>
        <taxon>Sminthuridae</taxon>
        <taxon>Allacma</taxon>
    </lineage>
</organism>
<dbReference type="EMBL" id="CAJVCH010534666">
    <property type="protein sequence ID" value="CAG7825033.1"/>
    <property type="molecule type" value="Genomic_DNA"/>
</dbReference>
<feature type="domain" description="Serine-threonine/tyrosine-protein kinase catalytic" evidence="1">
    <location>
        <begin position="1"/>
        <end position="42"/>
    </location>
</feature>
<protein>
    <recommendedName>
        <fullName evidence="1">Serine-threonine/tyrosine-protein kinase catalytic domain-containing protein</fullName>
    </recommendedName>
</protein>